<comment type="similarity">
    <text evidence="1">Belongs to the major facilitator superfamily.</text>
</comment>
<reference evidence="4" key="1">
    <citation type="submission" date="2018-11" db="EMBL/GenBank/DDBJ databases">
        <authorList>
            <person name="Alioto T."/>
            <person name="Alioto T."/>
        </authorList>
    </citation>
    <scope>NUCLEOTIDE SEQUENCE</scope>
</reference>
<sequence>MGAEAIGVLAASVIQGTFVNKYRIAGECDEDSKITAEELKKSSVISEGHGGFWKGLKLTLSFRPYKLLSFSFLFLSLGISIFIPVLISQLYIPGNVYAYYPVLVLAGISVAVALLLPWSMLPDVLDEFMLQTGTRQDAIFYSFYVFFSKLAVGVGLGLSQLALGVGGYKTGECDQPASVGLALRYLVVPGPVVFTLIALLILWRYPIDENRRKQIKKELEQLKTDRKSKEVDQVEHPPPPDEMYQSSRSYQTIGDNLTADS</sequence>
<feature type="transmembrane region" description="Helical" evidence="3">
    <location>
        <begin position="67"/>
        <end position="92"/>
    </location>
</feature>
<feature type="compositionally biased region" description="Polar residues" evidence="2">
    <location>
        <begin position="244"/>
        <end position="261"/>
    </location>
</feature>
<feature type="compositionally biased region" description="Basic and acidic residues" evidence="2">
    <location>
        <begin position="219"/>
        <end position="239"/>
    </location>
</feature>
<dbReference type="AlphaFoldDB" id="A0A8B6C1W7"/>
<name>A0A8B6C1W7_MYTGA</name>
<comment type="caution">
    <text evidence="4">The sequence shown here is derived from an EMBL/GenBank/DDBJ whole genome shotgun (WGS) entry which is preliminary data.</text>
</comment>
<dbReference type="InterPro" id="IPR039672">
    <property type="entry name" value="MFS_2"/>
</dbReference>
<dbReference type="InterPro" id="IPR036259">
    <property type="entry name" value="MFS_trans_sf"/>
</dbReference>
<organism evidence="4 5">
    <name type="scientific">Mytilus galloprovincialis</name>
    <name type="common">Mediterranean mussel</name>
    <dbReference type="NCBI Taxonomy" id="29158"/>
    <lineage>
        <taxon>Eukaryota</taxon>
        <taxon>Metazoa</taxon>
        <taxon>Spiralia</taxon>
        <taxon>Lophotrochozoa</taxon>
        <taxon>Mollusca</taxon>
        <taxon>Bivalvia</taxon>
        <taxon>Autobranchia</taxon>
        <taxon>Pteriomorphia</taxon>
        <taxon>Mytilida</taxon>
        <taxon>Mytiloidea</taxon>
        <taxon>Mytilidae</taxon>
        <taxon>Mytilinae</taxon>
        <taxon>Mytilus</taxon>
    </lineage>
</organism>
<dbReference type="GO" id="GO:0008643">
    <property type="term" value="P:carbohydrate transport"/>
    <property type="evidence" value="ECO:0007669"/>
    <property type="project" value="InterPro"/>
</dbReference>
<evidence type="ECO:0000256" key="3">
    <source>
        <dbReference type="SAM" id="Phobius"/>
    </source>
</evidence>
<keyword evidence="3" id="KW-0812">Transmembrane</keyword>
<feature type="transmembrane region" description="Helical" evidence="3">
    <location>
        <begin position="98"/>
        <end position="118"/>
    </location>
</feature>
<gene>
    <name evidence="4" type="ORF">MGAL_10B067160</name>
</gene>
<keyword evidence="3" id="KW-0472">Membrane</keyword>
<protein>
    <submittedName>
        <fullName evidence="4">Uncharacterized protein</fullName>
    </submittedName>
</protein>
<dbReference type="OrthoDB" id="197206at2759"/>
<evidence type="ECO:0000256" key="2">
    <source>
        <dbReference type="SAM" id="MobiDB-lite"/>
    </source>
</evidence>
<dbReference type="PANTHER" id="PTHR11328">
    <property type="entry name" value="MAJOR FACILITATOR SUPERFAMILY DOMAIN-CONTAINING PROTEIN"/>
    <property type="match status" value="1"/>
</dbReference>
<keyword evidence="3" id="KW-1133">Transmembrane helix</keyword>
<dbReference type="Pfam" id="PF13347">
    <property type="entry name" value="MFS_2"/>
    <property type="match status" value="1"/>
</dbReference>
<feature type="transmembrane region" description="Helical" evidence="3">
    <location>
        <begin position="182"/>
        <end position="203"/>
    </location>
</feature>
<evidence type="ECO:0000256" key="1">
    <source>
        <dbReference type="ARBA" id="ARBA00008335"/>
    </source>
</evidence>
<dbReference type="SUPFAM" id="SSF103473">
    <property type="entry name" value="MFS general substrate transporter"/>
    <property type="match status" value="1"/>
</dbReference>
<accession>A0A8B6C1W7</accession>
<evidence type="ECO:0000313" key="4">
    <source>
        <dbReference type="EMBL" id="VDH98421.1"/>
    </source>
</evidence>
<evidence type="ECO:0000313" key="5">
    <source>
        <dbReference type="Proteomes" id="UP000596742"/>
    </source>
</evidence>
<keyword evidence="5" id="KW-1185">Reference proteome</keyword>
<dbReference type="Proteomes" id="UP000596742">
    <property type="component" value="Unassembled WGS sequence"/>
</dbReference>
<dbReference type="GO" id="GO:0005886">
    <property type="term" value="C:plasma membrane"/>
    <property type="evidence" value="ECO:0007669"/>
    <property type="project" value="TreeGrafter"/>
</dbReference>
<dbReference type="GO" id="GO:0015293">
    <property type="term" value="F:symporter activity"/>
    <property type="evidence" value="ECO:0007669"/>
    <property type="project" value="InterPro"/>
</dbReference>
<proteinExistence type="inferred from homology"/>
<feature type="region of interest" description="Disordered" evidence="2">
    <location>
        <begin position="219"/>
        <end position="261"/>
    </location>
</feature>
<dbReference type="EMBL" id="UYJE01001015">
    <property type="protein sequence ID" value="VDH98421.1"/>
    <property type="molecule type" value="Genomic_DNA"/>
</dbReference>
<dbReference type="PANTHER" id="PTHR11328:SF24">
    <property type="entry name" value="MAJOR FACILITATOR SUPERFAMILY (MFS) PROFILE DOMAIN-CONTAINING PROTEIN"/>
    <property type="match status" value="1"/>
</dbReference>
<feature type="transmembrane region" description="Helical" evidence="3">
    <location>
        <begin position="139"/>
        <end position="162"/>
    </location>
</feature>